<protein>
    <submittedName>
        <fullName evidence="6">Glucose/arabinose dehydrogenase, beta-propeller fold</fullName>
    </submittedName>
</protein>
<proteinExistence type="predicted"/>
<accession>A0A1I0Q6J5</accession>
<dbReference type="InterPro" id="IPR036909">
    <property type="entry name" value="Cyt_c-like_dom_sf"/>
</dbReference>
<dbReference type="PROSITE" id="PS51007">
    <property type="entry name" value="CYTC"/>
    <property type="match status" value="1"/>
</dbReference>
<dbReference type="Gene3D" id="2.120.10.30">
    <property type="entry name" value="TolB, C-terminal domain"/>
    <property type="match status" value="1"/>
</dbReference>
<evidence type="ECO:0000313" key="7">
    <source>
        <dbReference type="Proteomes" id="UP000199437"/>
    </source>
</evidence>
<dbReference type="GO" id="GO:0020037">
    <property type="term" value="F:heme binding"/>
    <property type="evidence" value="ECO:0007669"/>
    <property type="project" value="InterPro"/>
</dbReference>
<dbReference type="Pfam" id="PF00034">
    <property type="entry name" value="Cytochrom_C"/>
    <property type="match status" value="1"/>
</dbReference>
<dbReference type="SUPFAM" id="SSF46626">
    <property type="entry name" value="Cytochrome c"/>
    <property type="match status" value="1"/>
</dbReference>
<reference evidence="7" key="1">
    <citation type="submission" date="2016-10" db="EMBL/GenBank/DDBJ databases">
        <authorList>
            <person name="Varghese N."/>
            <person name="Submissions S."/>
        </authorList>
    </citation>
    <scope>NUCLEOTIDE SEQUENCE [LARGE SCALE GENOMIC DNA]</scope>
    <source>
        <strain evidence="7">CGMCC 1.12402</strain>
    </source>
</reference>
<dbReference type="STRING" id="1267423.SAMN05216290_2049"/>
<dbReference type="AlphaFoldDB" id="A0A1I0Q6J5"/>
<organism evidence="6 7">
    <name type="scientific">Roseivirga pacifica</name>
    <dbReference type="NCBI Taxonomy" id="1267423"/>
    <lineage>
        <taxon>Bacteria</taxon>
        <taxon>Pseudomonadati</taxon>
        <taxon>Bacteroidota</taxon>
        <taxon>Cytophagia</taxon>
        <taxon>Cytophagales</taxon>
        <taxon>Roseivirgaceae</taxon>
        <taxon>Roseivirga</taxon>
    </lineage>
</organism>
<feature type="domain" description="Cytochrome c" evidence="5">
    <location>
        <begin position="462"/>
        <end position="551"/>
    </location>
</feature>
<keyword evidence="3 4" id="KW-0408">Iron</keyword>
<evidence type="ECO:0000259" key="5">
    <source>
        <dbReference type="PROSITE" id="PS51007"/>
    </source>
</evidence>
<evidence type="ECO:0000256" key="3">
    <source>
        <dbReference type="ARBA" id="ARBA00023004"/>
    </source>
</evidence>
<dbReference type="GO" id="GO:0046872">
    <property type="term" value="F:metal ion binding"/>
    <property type="evidence" value="ECO:0007669"/>
    <property type="project" value="UniProtKB-KW"/>
</dbReference>
<dbReference type="InterPro" id="IPR012938">
    <property type="entry name" value="Glc/Sorbosone_DH"/>
</dbReference>
<dbReference type="Pfam" id="PF07995">
    <property type="entry name" value="GSDH"/>
    <property type="match status" value="1"/>
</dbReference>
<dbReference type="PANTHER" id="PTHR19328">
    <property type="entry name" value="HEDGEHOG-INTERACTING PROTEIN"/>
    <property type="match status" value="1"/>
</dbReference>
<evidence type="ECO:0000256" key="4">
    <source>
        <dbReference type="PROSITE-ProRule" id="PRU00433"/>
    </source>
</evidence>
<name>A0A1I0Q6J5_9BACT</name>
<dbReference type="InterPro" id="IPR011042">
    <property type="entry name" value="6-blade_b-propeller_TolB-like"/>
</dbReference>
<gene>
    <name evidence="6" type="ORF">SAMN05216290_2049</name>
</gene>
<evidence type="ECO:0000313" key="6">
    <source>
        <dbReference type="EMBL" id="SEW22423.1"/>
    </source>
</evidence>
<dbReference type="InterPro" id="IPR011041">
    <property type="entry name" value="Quinoprot_gluc/sorb_DH_b-prop"/>
</dbReference>
<keyword evidence="2 4" id="KW-0479">Metal-binding</keyword>
<evidence type="ECO:0000256" key="2">
    <source>
        <dbReference type="ARBA" id="ARBA00022723"/>
    </source>
</evidence>
<sequence length="572" mass="64197">MGAARRLSLGHSCTYSQALNQSILLKPFSLSSFKAEFFTRSILKKITLLSLLFCVLYSCNKSIEIGTPIAYLQLEQTTLEIADVATGLDIPWDVDASISGELWFTEQKGLVYRLNLKSGEHKLMLQLEDVLFRKSYGLLGMTVHPEQNYLFIHYTYQANEGELQQSVNSRVVRYDIEGDKLSNRLVLLDNIPGNSYHNGSRLVISPDDKLIFSMGDAGRANETQNDDILVGKIMRLNLDGSIPEDNPIAGSPIWSRGHRNPQGLTFGRNNMLYSSEHGPLSDDELNLIERNANYGWPDVHGFIDRTAEIAYNETHNTTEPLMAWTPTIAVAGTGYYDQSAIPEWQNSLIVANMKGRALRVLNLSENGREITAEHIYFQKYFGRLRDVSIAANGDIYVTTTNTDWHPRFQPWMYDGLPSGPDRILRLRAIDKSNKVDTLPVLIEDDKAMDLMSENWTNAVGEEEFAGGQKLYTQNCLACHNPEGTGAPGLYPPLAKTNWVTGDKSRLIRVLLLGLSEPIEVNGETYNQEMPSYAHLSDQQIAEVLTYIRNSFGNQADAVIEGEVFVERQSLDK</sequence>
<keyword evidence="7" id="KW-1185">Reference proteome</keyword>
<evidence type="ECO:0000256" key="1">
    <source>
        <dbReference type="ARBA" id="ARBA00022617"/>
    </source>
</evidence>
<keyword evidence="1 4" id="KW-0349">Heme</keyword>
<dbReference type="OrthoDB" id="9770043at2"/>
<dbReference type="Gene3D" id="1.10.760.10">
    <property type="entry name" value="Cytochrome c-like domain"/>
    <property type="match status" value="1"/>
</dbReference>
<dbReference type="InterPro" id="IPR009056">
    <property type="entry name" value="Cyt_c-like_dom"/>
</dbReference>
<dbReference type="PANTHER" id="PTHR19328:SF13">
    <property type="entry name" value="HIPL1 PROTEIN"/>
    <property type="match status" value="1"/>
</dbReference>
<dbReference type="EMBL" id="FOIR01000002">
    <property type="protein sequence ID" value="SEW22423.1"/>
    <property type="molecule type" value="Genomic_DNA"/>
</dbReference>
<dbReference type="Proteomes" id="UP000199437">
    <property type="component" value="Unassembled WGS sequence"/>
</dbReference>
<dbReference type="GO" id="GO:0009055">
    <property type="term" value="F:electron transfer activity"/>
    <property type="evidence" value="ECO:0007669"/>
    <property type="project" value="InterPro"/>
</dbReference>
<dbReference type="SUPFAM" id="SSF50952">
    <property type="entry name" value="Soluble quinoprotein glucose dehydrogenase"/>
    <property type="match status" value="1"/>
</dbReference>